<protein>
    <submittedName>
        <fullName evidence="4">NAD(P)-binding domain-containing protein</fullName>
    </submittedName>
</protein>
<feature type="domain" description="NAD(P)-binding" evidence="2">
    <location>
        <begin position="22"/>
        <end position="334"/>
    </location>
</feature>
<feature type="region of interest" description="Disordered" evidence="1">
    <location>
        <begin position="612"/>
        <end position="646"/>
    </location>
</feature>
<evidence type="ECO:0000313" key="3">
    <source>
        <dbReference type="Proteomes" id="UP000887574"/>
    </source>
</evidence>
<dbReference type="Pfam" id="PF16363">
    <property type="entry name" value="GDP_Man_Dehyd"/>
    <property type="match status" value="1"/>
</dbReference>
<evidence type="ECO:0000256" key="1">
    <source>
        <dbReference type="SAM" id="MobiDB-lite"/>
    </source>
</evidence>
<dbReference type="WBParaSite" id="jg25604">
    <property type="protein sequence ID" value="jg25604"/>
    <property type="gene ID" value="jg25604"/>
</dbReference>
<accession>A0A915E174</accession>
<feature type="compositionally biased region" description="Low complexity" evidence="1">
    <location>
        <begin position="617"/>
        <end position="633"/>
    </location>
</feature>
<evidence type="ECO:0000259" key="2">
    <source>
        <dbReference type="Pfam" id="PF16363"/>
    </source>
</evidence>
<dbReference type="Proteomes" id="UP000887574">
    <property type="component" value="Unplaced"/>
</dbReference>
<dbReference type="AlphaFoldDB" id="A0A915E174"/>
<proteinExistence type="predicted"/>
<dbReference type="InterPro" id="IPR036291">
    <property type="entry name" value="NAD(P)-bd_dom_sf"/>
</dbReference>
<keyword evidence="3" id="KW-1185">Reference proteome</keyword>
<name>A0A915E174_9BILA</name>
<dbReference type="InterPro" id="IPR016040">
    <property type="entry name" value="NAD(P)-bd_dom"/>
</dbReference>
<organism evidence="3 4">
    <name type="scientific">Ditylenchus dipsaci</name>
    <dbReference type="NCBI Taxonomy" id="166011"/>
    <lineage>
        <taxon>Eukaryota</taxon>
        <taxon>Metazoa</taxon>
        <taxon>Ecdysozoa</taxon>
        <taxon>Nematoda</taxon>
        <taxon>Chromadorea</taxon>
        <taxon>Rhabditida</taxon>
        <taxon>Tylenchina</taxon>
        <taxon>Tylenchomorpha</taxon>
        <taxon>Sphaerularioidea</taxon>
        <taxon>Anguinidae</taxon>
        <taxon>Anguininae</taxon>
        <taxon>Ditylenchus</taxon>
    </lineage>
</organism>
<reference evidence="4" key="1">
    <citation type="submission" date="2022-11" db="UniProtKB">
        <authorList>
            <consortium name="WormBaseParasite"/>
        </authorList>
    </citation>
    <scope>IDENTIFICATION</scope>
</reference>
<dbReference type="Gene3D" id="3.90.25.10">
    <property type="entry name" value="UDP-galactose 4-epimerase, domain 1"/>
    <property type="match status" value="1"/>
</dbReference>
<dbReference type="PANTHER" id="PTHR43000">
    <property type="entry name" value="DTDP-D-GLUCOSE 4,6-DEHYDRATASE-RELATED"/>
    <property type="match status" value="1"/>
</dbReference>
<dbReference type="GO" id="GO:0003824">
    <property type="term" value="F:catalytic activity"/>
    <property type="evidence" value="ECO:0007669"/>
    <property type="project" value="UniProtKB-ARBA"/>
</dbReference>
<dbReference type="SUPFAM" id="SSF51735">
    <property type="entry name" value="NAD(P)-binding Rossmann-fold domains"/>
    <property type="match status" value="2"/>
</dbReference>
<dbReference type="Gene3D" id="3.40.50.720">
    <property type="entry name" value="NAD(P)-binding Rossmann-like Domain"/>
    <property type="match status" value="2"/>
</dbReference>
<evidence type="ECO:0000313" key="4">
    <source>
        <dbReference type="WBParaSite" id="jg25604"/>
    </source>
</evidence>
<sequence>MTVNIQPVESGVDDCYQPSSVLVTGGCGFIGSNFLNYIFTMWPTARFVNVDKLILNSDVNYVHQDIRNSDRYKLVLADICNSALMTRILQENKIDTVIHFAADCTSTRCYNNPWEAIENNVLGFISFLEVIEKYGEIRKFIQISTDEVYGDSELSADAAPKSEVEPLLPGNPYAATKIACEAYVHYFQQVRHLPIVTLRINNIYGPNQWNVKLVPRFIEMARLNQKFPVQGDGKQLRSWLYVDDASEGIRLATQQGKVGEIYNLGTYLEKNVLDLASCVQTEVDRQLNRSAGKVEFQFIQDRPYNDLRYLIDISKAKLQLGWEPKTSFEEGLEKVVASQLKPLQSQKMSVVIYGGRGWIGLQVQKLLREKNVPFHLAKCKVGGNSDHEITEELNTICGTHVLCCTGRTHGGTFKTIEYLEGGPDRLFENLRDNFYCPLSLARICRKLGLHYTYVGTGYLFAYDQDHPIGEKDLPTFFGNSYSVVKGFTDQMMNQLGHMESINARITLPLNYALDEDRNLLTKIITYRQIFDIPVSITIIPDCFPALFKMMESRFGGALNLVNPMPISLHEILQLYKQFADPKLPDYEVVAIIPLQTPLPTLRVQYSLSTAAIDSPDGHTSSPGSPTHSPGVSTHSPGTFSHSPGTPTCSPSILTHCLGIGILIHSSGIPTPFSVTHTNFPHTPAHSSGIYTYLSDEPTHSPMTQSLTPDFFDPRVKMFFKKPFLRDGQAD</sequence>
<feature type="compositionally biased region" description="Polar residues" evidence="1">
    <location>
        <begin position="634"/>
        <end position="646"/>
    </location>
</feature>